<evidence type="ECO:0000256" key="5">
    <source>
        <dbReference type="ARBA" id="ARBA00022840"/>
    </source>
</evidence>
<dbReference type="Gene3D" id="1.10.510.10">
    <property type="entry name" value="Transferase(Phosphotransferase) domain 1"/>
    <property type="match status" value="1"/>
</dbReference>
<feature type="binding site" evidence="6">
    <location>
        <position position="77"/>
    </location>
    <ligand>
        <name>ATP</name>
        <dbReference type="ChEBI" id="CHEBI:30616"/>
    </ligand>
</feature>
<gene>
    <name evidence="8" type="ORF">L207DRAFT_524226</name>
</gene>
<organism evidence="8 9">
    <name type="scientific">Hyaloscypha variabilis (strain UAMH 11265 / GT02V1 / F)</name>
    <name type="common">Meliniomyces variabilis</name>
    <dbReference type="NCBI Taxonomy" id="1149755"/>
    <lineage>
        <taxon>Eukaryota</taxon>
        <taxon>Fungi</taxon>
        <taxon>Dikarya</taxon>
        <taxon>Ascomycota</taxon>
        <taxon>Pezizomycotina</taxon>
        <taxon>Leotiomycetes</taxon>
        <taxon>Helotiales</taxon>
        <taxon>Hyaloscyphaceae</taxon>
        <taxon>Hyaloscypha</taxon>
        <taxon>Hyaloscypha variabilis</taxon>
    </lineage>
</organism>
<dbReference type="Pfam" id="PF07714">
    <property type="entry name" value="PK_Tyr_Ser-Thr"/>
    <property type="match status" value="1"/>
</dbReference>
<dbReference type="GO" id="GO:0004674">
    <property type="term" value="F:protein serine/threonine kinase activity"/>
    <property type="evidence" value="ECO:0007669"/>
    <property type="project" value="UniProtKB-KW"/>
</dbReference>
<dbReference type="GO" id="GO:0005634">
    <property type="term" value="C:nucleus"/>
    <property type="evidence" value="ECO:0007669"/>
    <property type="project" value="TreeGrafter"/>
</dbReference>
<proteinExistence type="predicted"/>
<evidence type="ECO:0000313" key="8">
    <source>
        <dbReference type="EMBL" id="PMD46882.1"/>
    </source>
</evidence>
<dbReference type="AlphaFoldDB" id="A0A2J6S7Z1"/>
<dbReference type="InterPro" id="IPR001245">
    <property type="entry name" value="Ser-Thr/Tyr_kinase_cat_dom"/>
</dbReference>
<dbReference type="GO" id="GO:0043484">
    <property type="term" value="P:regulation of RNA splicing"/>
    <property type="evidence" value="ECO:0007669"/>
    <property type="project" value="TreeGrafter"/>
</dbReference>
<dbReference type="InterPro" id="IPR051175">
    <property type="entry name" value="CLK_kinases"/>
</dbReference>
<dbReference type="GO" id="GO:0005524">
    <property type="term" value="F:ATP binding"/>
    <property type="evidence" value="ECO:0007669"/>
    <property type="project" value="UniProtKB-UniRule"/>
</dbReference>
<dbReference type="InterPro" id="IPR017441">
    <property type="entry name" value="Protein_kinase_ATP_BS"/>
</dbReference>
<dbReference type="EMBL" id="KZ613939">
    <property type="protein sequence ID" value="PMD46882.1"/>
    <property type="molecule type" value="Genomic_DNA"/>
</dbReference>
<name>A0A2J6S7Z1_HYAVF</name>
<keyword evidence="4 8" id="KW-0418">Kinase</keyword>
<dbReference type="Gene3D" id="3.30.200.20">
    <property type="entry name" value="Phosphorylase Kinase, domain 1"/>
    <property type="match status" value="1"/>
</dbReference>
<evidence type="ECO:0000256" key="4">
    <source>
        <dbReference type="ARBA" id="ARBA00022777"/>
    </source>
</evidence>
<evidence type="ECO:0000313" key="9">
    <source>
        <dbReference type="Proteomes" id="UP000235786"/>
    </source>
</evidence>
<accession>A0A2J6S7Z1</accession>
<dbReference type="SUPFAM" id="SSF56112">
    <property type="entry name" value="Protein kinase-like (PK-like)"/>
    <property type="match status" value="1"/>
</dbReference>
<sequence>MADYGDLVDSDNEEEVDDLEENAEDLFSYFEPPFYYPICIGYLLAQRYRIVHKLGHGGFSTVWMALDIVTKKDVAVKVTIPARDATDHESTMHNEIRQRVQDTSKLLLSSETFSLPGPNGHHRVLVFPLRGPNLHSCFASMSMANRMSAAKQVLQALKCLHDANIVHRDLNDKNIVCGIVPLDDYDIKMKYQYLGRPRKMAFQTPAGMLGELVRPVVVPPSLLTQSVYLSDFGLAINAGTSVNYKPQSPSAWCAPERLHNVDPSAAGDMWSYMVIFTELYLGSLPWSIYGDAVRSIVKVLGPLPQTWYGQYHQPGGRDVSWYDPSRQPEFTLEEMIKNARPDVSPTERTHVLSFMLKGFSYDPQDRMTAAQLLDNASFQAVMGVYGA</sequence>
<evidence type="ECO:0000256" key="3">
    <source>
        <dbReference type="ARBA" id="ARBA00022741"/>
    </source>
</evidence>
<dbReference type="OrthoDB" id="5979581at2759"/>
<keyword evidence="2" id="KW-0808">Transferase</keyword>
<dbReference type="PANTHER" id="PTHR45646:SF11">
    <property type="entry name" value="SERINE_THREONINE-PROTEIN KINASE DOA"/>
    <property type="match status" value="1"/>
</dbReference>
<evidence type="ECO:0000256" key="6">
    <source>
        <dbReference type="PROSITE-ProRule" id="PRU10141"/>
    </source>
</evidence>
<dbReference type="PROSITE" id="PS50011">
    <property type="entry name" value="PROTEIN_KINASE_DOM"/>
    <property type="match status" value="1"/>
</dbReference>
<reference evidence="8 9" key="1">
    <citation type="submission" date="2016-04" db="EMBL/GenBank/DDBJ databases">
        <title>A degradative enzymes factory behind the ericoid mycorrhizal symbiosis.</title>
        <authorList>
            <consortium name="DOE Joint Genome Institute"/>
            <person name="Martino E."/>
            <person name="Morin E."/>
            <person name="Grelet G."/>
            <person name="Kuo A."/>
            <person name="Kohler A."/>
            <person name="Daghino S."/>
            <person name="Barry K."/>
            <person name="Choi C."/>
            <person name="Cichocki N."/>
            <person name="Clum A."/>
            <person name="Copeland A."/>
            <person name="Hainaut M."/>
            <person name="Haridas S."/>
            <person name="Labutti K."/>
            <person name="Lindquist E."/>
            <person name="Lipzen A."/>
            <person name="Khouja H.-R."/>
            <person name="Murat C."/>
            <person name="Ohm R."/>
            <person name="Olson A."/>
            <person name="Spatafora J."/>
            <person name="Veneault-Fourrey C."/>
            <person name="Henrissat B."/>
            <person name="Grigoriev I."/>
            <person name="Martin F."/>
            <person name="Perotto S."/>
        </authorList>
    </citation>
    <scope>NUCLEOTIDE SEQUENCE [LARGE SCALE GENOMIC DNA]</scope>
    <source>
        <strain evidence="8 9">F</strain>
    </source>
</reference>
<dbReference type="PANTHER" id="PTHR45646">
    <property type="entry name" value="SERINE/THREONINE-PROTEIN KINASE DOA-RELATED"/>
    <property type="match status" value="1"/>
</dbReference>
<keyword evidence="1" id="KW-0723">Serine/threonine-protein kinase</keyword>
<dbReference type="STRING" id="1149755.A0A2J6S7Z1"/>
<evidence type="ECO:0000256" key="1">
    <source>
        <dbReference type="ARBA" id="ARBA00022527"/>
    </source>
</evidence>
<evidence type="ECO:0000259" key="7">
    <source>
        <dbReference type="PROSITE" id="PS50011"/>
    </source>
</evidence>
<protein>
    <submittedName>
        <fullName evidence="8">Kinase domain-containing protein</fullName>
    </submittedName>
</protein>
<dbReference type="InterPro" id="IPR011009">
    <property type="entry name" value="Kinase-like_dom_sf"/>
</dbReference>
<feature type="domain" description="Protein kinase" evidence="7">
    <location>
        <begin position="48"/>
        <end position="378"/>
    </location>
</feature>
<dbReference type="Proteomes" id="UP000235786">
    <property type="component" value="Unassembled WGS sequence"/>
</dbReference>
<keyword evidence="9" id="KW-1185">Reference proteome</keyword>
<dbReference type="PROSITE" id="PS00107">
    <property type="entry name" value="PROTEIN_KINASE_ATP"/>
    <property type="match status" value="1"/>
</dbReference>
<keyword evidence="5 6" id="KW-0067">ATP-binding</keyword>
<keyword evidence="3 6" id="KW-0547">Nucleotide-binding</keyword>
<evidence type="ECO:0000256" key="2">
    <source>
        <dbReference type="ARBA" id="ARBA00022679"/>
    </source>
</evidence>
<dbReference type="InterPro" id="IPR000719">
    <property type="entry name" value="Prot_kinase_dom"/>
</dbReference>